<reference evidence="2 3" key="1">
    <citation type="submission" date="2018-11" db="EMBL/GenBank/DDBJ databases">
        <title>Rufibacter latericius sp. nov., isolated from water in Baiyang Lake.</title>
        <authorList>
            <person name="Yang Y."/>
        </authorList>
    </citation>
    <scope>NUCLEOTIDE SEQUENCE [LARGE SCALE GENOMIC DNA]</scope>
    <source>
        <strain evidence="2 3">R-22-1c-1</strain>
    </source>
</reference>
<dbReference type="InterPro" id="IPR011335">
    <property type="entry name" value="Restrct_endonuc-II-like"/>
</dbReference>
<sequence>MHYWLHRISHMAELSYPLQDKGYLTIGFSDLTSNDIIDQVLKNYWNSFNSKFKEVWNTVPRTRHNLWNFLKFNKGDIVIVPSWGTFYVCEIIDEKPFIIGETYSDGLTTWDKKKVFTNSNLLLKEDGSCYDLGFARKVNVLYKNIPRDKFADSKLTSRMKIRQTNAQIDDLKNSIENSIDNYKKNKPIHLHSIIVEKTAGLVLESIKSELNPDKFEKLVKTYFKTIGANEVTIPAKNESNKEGDADIVAVFENIKLIIYIQAKFQTGQINEWGTTQVLDYKTNKESIADGYNKIAWVITTASKFDSRAENLAKENQIQLVNGMEFSKMLLNAGINLLNKNL</sequence>
<dbReference type="Pfam" id="PF04471">
    <property type="entry name" value="Mrr_cat"/>
    <property type="match status" value="1"/>
</dbReference>
<dbReference type="GO" id="GO:0003677">
    <property type="term" value="F:DNA binding"/>
    <property type="evidence" value="ECO:0007669"/>
    <property type="project" value="InterPro"/>
</dbReference>
<evidence type="ECO:0000313" key="3">
    <source>
        <dbReference type="Proteomes" id="UP000272117"/>
    </source>
</evidence>
<dbReference type="SUPFAM" id="SSF52980">
    <property type="entry name" value="Restriction endonuclease-like"/>
    <property type="match status" value="1"/>
</dbReference>
<evidence type="ECO:0000259" key="1">
    <source>
        <dbReference type="Pfam" id="PF04471"/>
    </source>
</evidence>
<dbReference type="AlphaFoldDB" id="A0A3M9MV73"/>
<dbReference type="InterPro" id="IPR007560">
    <property type="entry name" value="Restrct_endonuc_IV_Mrr"/>
</dbReference>
<evidence type="ECO:0000313" key="2">
    <source>
        <dbReference type="EMBL" id="RNI29085.1"/>
    </source>
</evidence>
<feature type="domain" description="Restriction endonuclease type IV Mrr" evidence="1">
    <location>
        <begin position="209"/>
        <end position="329"/>
    </location>
</feature>
<accession>A0A3M9MV73</accession>
<gene>
    <name evidence="2" type="ORF">EFB08_06545</name>
</gene>
<dbReference type="Proteomes" id="UP000272117">
    <property type="component" value="Unassembled WGS sequence"/>
</dbReference>
<keyword evidence="3" id="KW-1185">Reference proteome</keyword>
<dbReference type="InterPro" id="IPR011856">
    <property type="entry name" value="tRNA_endonuc-like_dom_sf"/>
</dbReference>
<comment type="caution">
    <text evidence="2">The sequence shown here is derived from an EMBL/GenBank/DDBJ whole genome shotgun (WGS) entry which is preliminary data.</text>
</comment>
<dbReference type="Gene3D" id="3.40.1350.10">
    <property type="match status" value="1"/>
</dbReference>
<dbReference type="GO" id="GO:0009307">
    <property type="term" value="P:DNA restriction-modification system"/>
    <property type="evidence" value="ECO:0007669"/>
    <property type="project" value="InterPro"/>
</dbReference>
<protein>
    <recommendedName>
        <fullName evidence="1">Restriction endonuclease type IV Mrr domain-containing protein</fullName>
    </recommendedName>
</protein>
<dbReference type="EMBL" id="RJJD01000003">
    <property type="protein sequence ID" value="RNI29085.1"/>
    <property type="molecule type" value="Genomic_DNA"/>
</dbReference>
<dbReference type="GO" id="GO:0004519">
    <property type="term" value="F:endonuclease activity"/>
    <property type="evidence" value="ECO:0007669"/>
    <property type="project" value="InterPro"/>
</dbReference>
<name>A0A3M9MV73_9BACT</name>
<proteinExistence type="predicted"/>
<organism evidence="2 3">
    <name type="scientific">Rufibacter latericius</name>
    <dbReference type="NCBI Taxonomy" id="2487040"/>
    <lineage>
        <taxon>Bacteria</taxon>
        <taxon>Pseudomonadati</taxon>
        <taxon>Bacteroidota</taxon>
        <taxon>Cytophagia</taxon>
        <taxon>Cytophagales</taxon>
        <taxon>Hymenobacteraceae</taxon>
        <taxon>Rufibacter</taxon>
    </lineage>
</organism>